<dbReference type="OrthoDB" id="652307at2759"/>
<dbReference type="EMBL" id="JADGMS010000017">
    <property type="protein sequence ID" value="KAF9663533.1"/>
    <property type="molecule type" value="Genomic_DNA"/>
</dbReference>
<keyword evidence="3" id="KW-1185">Reference proteome</keyword>
<keyword evidence="1" id="KW-0472">Membrane</keyword>
<feature type="transmembrane region" description="Helical" evidence="1">
    <location>
        <begin position="135"/>
        <end position="156"/>
    </location>
</feature>
<accession>A0A835MN61</accession>
<keyword evidence="1" id="KW-0812">Transmembrane</keyword>
<feature type="transmembrane region" description="Helical" evidence="1">
    <location>
        <begin position="89"/>
        <end position="114"/>
    </location>
</feature>
<reference evidence="2 3" key="1">
    <citation type="submission" date="2020-10" db="EMBL/GenBank/DDBJ databases">
        <title>Plant Genome Project.</title>
        <authorList>
            <person name="Zhang R.-G."/>
        </authorList>
    </citation>
    <scope>NUCLEOTIDE SEQUENCE [LARGE SCALE GENOMIC DNA]</scope>
    <source>
        <strain evidence="2">FAFU-HL-1</strain>
        <tissue evidence="2">Leaf</tissue>
    </source>
</reference>
<organism evidence="2 3">
    <name type="scientific">Salix dunnii</name>
    <dbReference type="NCBI Taxonomy" id="1413687"/>
    <lineage>
        <taxon>Eukaryota</taxon>
        <taxon>Viridiplantae</taxon>
        <taxon>Streptophyta</taxon>
        <taxon>Embryophyta</taxon>
        <taxon>Tracheophyta</taxon>
        <taxon>Spermatophyta</taxon>
        <taxon>Magnoliopsida</taxon>
        <taxon>eudicotyledons</taxon>
        <taxon>Gunneridae</taxon>
        <taxon>Pentapetalae</taxon>
        <taxon>rosids</taxon>
        <taxon>fabids</taxon>
        <taxon>Malpighiales</taxon>
        <taxon>Salicaceae</taxon>
        <taxon>Saliceae</taxon>
        <taxon>Salix</taxon>
    </lineage>
</organism>
<feature type="transmembrane region" description="Helical" evidence="1">
    <location>
        <begin position="49"/>
        <end position="69"/>
    </location>
</feature>
<evidence type="ECO:0000256" key="1">
    <source>
        <dbReference type="SAM" id="Phobius"/>
    </source>
</evidence>
<dbReference type="PANTHER" id="PTHR33128:SF71">
    <property type="entry name" value="PROTEIN, PUTATIVE-RELATED"/>
    <property type="match status" value="1"/>
</dbReference>
<evidence type="ECO:0000313" key="3">
    <source>
        <dbReference type="Proteomes" id="UP000657918"/>
    </source>
</evidence>
<dbReference type="Pfam" id="PF11820">
    <property type="entry name" value="DUF3339"/>
    <property type="match status" value="2"/>
</dbReference>
<gene>
    <name evidence="2" type="ORF">SADUNF_Sadunf17G0061200</name>
</gene>
<comment type="caution">
    <text evidence="2">The sequence shown here is derived from an EMBL/GenBank/DDBJ whole genome shotgun (WGS) entry which is preliminary data.</text>
</comment>
<feature type="transmembrane region" description="Helical" evidence="1">
    <location>
        <begin position="176"/>
        <end position="201"/>
    </location>
</feature>
<evidence type="ECO:0000313" key="2">
    <source>
        <dbReference type="EMBL" id="KAF9663533.1"/>
    </source>
</evidence>
<keyword evidence="1" id="KW-1133">Transmembrane helix</keyword>
<sequence length="203" mass="22516">MLVPSSQSNSSPLQNQHYHLNKYHCLKPGVPLQKTTLTARKAREKMSDWGPVFVAVMLFILLTPGLLIQVPGHQRFIEFGNFKTSGVSILVHSIVYFALSCIFLLAVGVHIAARDGYGRHKNRRKNYTDFIATKMVDWGPVLIGVVLFVVLTPGLLFQIPGNSKQVEFGSLKTNGMAIAVHTLIFFAVYSILILAAHVHIYTG</sequence>
<dbReference type="AlphaFoldDB" id="A0A835MN61"/>
<dbReference type="PANTHER" id="PTHR33128">
    <property type="entry name" value="OS05G0103400 PROTEIN"/>
    <property type="match status" value="1"/>
</dbReference>
<name>A0A835MN61_9ROSI</name>
<dbReference type="Proteomes" id="UP000657918">
    <property type="component" value="Unassembled WGS sequence"/>
</dbReference>
<protein>
    <submittedName>
        <fullName evidence="2">Uncharacterized protein</fullName>
    </submittedName>
</protein>
<proteinExistence type="predicted"/>
<dbReference type="InterPro" id="IPR021775">
    <property type="entry name" value="DUF3339"/>
</dbReference>